<organism evidence="1 2">
    <name type="scientific">Turicimonas muris</name>
    <dbReference type="NCBI Taxonomy" id="1796652"/>
    <lineage>
        <taxon>Bacteria</taxon>
        <taxon>Pseudomonadati</taxon>
        <taxon>Pseudomonadota</taxon>
        <taxon>Betaproteobacteria</taxon>
        <taxon>Burkholderiales</taxon>
        <taxon>Sutterellaceae</taxon>
        <taxon>Turicimonas</taxon>
    </lineage>
</organism>
<protein>
    <recommendedName>
        <fullName evidence="3">RloB domain-containing protein</fullName>
    </recommendedName>
</protein>
<reference evidence="2" key="1">
    <citation type="submission" date="2017-05" db="EMBL/GenBank/DDBJ databases">
        <title>Improved OligoMM genomes.</title>
        <authorList>
            <person name="Garzetti D."/>
        </authorList>
    </citation>
    <scope>NUCLEOTIDE SEQUENCE [LARGE SCALE GENOMIC DNA]</scope>
    <source>
        <strain evidence="2">YL45</strain>
    </source>
</reference>
<dbReference type="InterPro" id="IPR025591">
    <property type="entry name" value="RloB"/>
</dbReference>
<comment type="caution">
    <text evidence="1">The sequence shown here is derived from an EMBL/GenBank/DDBJ whole genome shotgun (WGS) entry which is preliminary data.</text>
</comment>
<evidence type="ECO:0000313" key="1">
    <source>
        <dbReference type="EMBL" id="OXE47666.1"/>
    </source>
</evidence>
<evidence type="ECO:0008006" key="3">
    <source>
        <dbReference type="Google" id="ProtNLM"/>
    </source>
</evidence>
<dbReference type="Pfam" id="PF13707">
    <property type="entry name" value="RloB"/>
    <property type="match status" value="1"/>
</dbReference>
<dbReference type="Proteomes" id="UP000214610">
    <property type="component" value="Unassembled WGS sequence"/>
</dbReference>
<keyword evidence="2" id="KW-1185">Reference proteome</keyword>
<dbReference type="EMBL" id="NHMP01000004">
    <property type="protein sequence ID" value="OXE47666.1"/>
    <property type="molecule type" value="Genomic_DNA"/>
</dbReference>
<name>A0A227KIC6_9BURK</name>
<sequence>MGKSNIRSLRKLFSEEFIILTICIFSSYKGKYLEELNVCLTLFVARGDQNKEKGPPMRFKKNNNNSYHVYSSTKPGSDLFCKISFCPSEGNLEEQYQFEWKTEDEKIRRQIIREWKSKQKKIPFLTILCEGKTELIYLSEIIKILGLTNNVAISSYNGGDPKVQFIPATNNFLWQKQFKHDFNQELWFVFDKDDHPGYKSLTEMPKINSDGIFLAWSNPCIEYWFLLHSKKFKDEDLPRTQKEEIERKSWVETGKGDHVENVLTQVTYQSQVSPEDCFAKLRSQSRGYSKTSPDLFHRFSPHLPFALNNCKNRTNPAQHGSAMPLLIERLIKYSPYSRTAALKLLSNAKPAPKKIKAPPSQWSTKEFNRFKTLAGTVQSSKTISDDNSEFMVCFLKKLLTNISQKTKPEIIKNYFPN</sequence>
<evidence type="ECO:0000313" key="2">
    <source>
        <dbReference type="Proteomes" id="UP000214610"/>
    </source>
</evidence>
<accession>A0A227KIC6</accession>
<gene>
    <name evidence="1" type="ORF">ADH67_07735</name>
</gene>
<dbReference type="AlphaFoldDB" id="A0A227KIC6"/>
<proteinExistence type="predicted"/>